<dbReference type="InParanoid" id="A0A6P5IXG9"/>
<sequence>MSARRSRSRSRSGARRSVPESPPSPAPALRRSQRKSGSAPEAPPQPSTPAPRTAITLKKIVPQAAEATSPGAQKSITVKKIGPQTPEAFPPVARKPITVKKPVARTTEAVSPAAHEAVSLKETMSPSPEASPDSPTPTSLQPWPAPTSQGHKSAAKKNVSPSAEVAVVEKENHPPVQESTPLDKGSSPVTTGPAPEVTSAVLGPLTPDADTRPGLLDARDLEMSRKVRRSYSRLDDLGLGSSSTSTPSYRRRSFFGFEMLLSGEELENISPVVEKEPKSQAVAPATEPSGPDFTLPGITVTKEKRRKRRAPEILVSVPAPLARKQSPISLGGRQAFSGGSCCFSVEPGPDFVHVTAAPPPAFSVPSVSAHRGWRLHSSHYPGCPPGGSVHLAGVLKVWTQH</sequence>
<dbReference type="Proteomes" id="UP000515140">
    <property type="component" value="Unplaced"/>
</dbReference>
<keyword evidence="5" id="KW-0498">Mitosis</keyword>
<dbReference type="Pfam" id="PF09666">
    <property type="entry name" value="Sororin_middle"/>
    <property type="match status" value="1"/>
</dbReference>
<evidence type="ECO:0000256" key="6">
    <source>
        <dbReference type="ARBA" id="ARBA00023242"/>
    </source>
</evidence>
<accession>A0A6P5IXG9</accession>
<keyword evidence="6" id="KW-0539">Nucleus</keyword>
<feature type="compositionally biased region" description="Polar residues" evidence="8">
    <location>
        <begin position="136"/>
        <end position="151"/>
    </location>
</feature>
<evidence type="ECO:0000256" key="2">
    <source>
        <dbReference type="ARBA" id="ARBA00004286"/>
    </source>
</evidence>
<proteinExistence type="predicted"/>
<feature type="domain" description="Sororin-like middle region" evidence="9">
    <location>
        <begin position="171"/>
        <end position="299"/>
    </location>
</feature>
<dbReference type="KEGG" id="pcw:110195323"/>
<evidence type="ECO:0000256" key="1">
    <source>
        <dbReference type="ARBA" id="ARBA00004123"/>
    </source>
</evidence>
<dbReference type="GO" id="GO:0051301">
    <property type="term" value="P:cell division"/>
    <property type="evidence" value="ECO:0007669"/>
    <property type="project" value="UniProtKB-KW"/>
</dbReference>
<evidence type="ECO:0000256" key="5">
    <source>
        <dbReference type="ARBA" id="ARBA00022776"/>
    </source>
</evidence>
<dbReference type="GO" id="GO:0031536">
    <property type="term" value="P:positive regulation of exit from mitosis"/>
    <property type="evidence" value="ECO:0007669"/>
    <property type="project" value="TreeGrafter"/>
</dbReference>
<evidence type="ECO:0000256" key="7">
    <source>
        <dbReference type="ARBA" id="ARBA00023306"/>
    </source>
</evidence>
<dbReference type="RefSeq" id="XP_020823681.1">
    <property type="nucleotide sequence ID" value="XM_020968022.1"/>
</dbReference>
<organism evidence="10 11">
    <name type="scientific">Phascolarctos cinereus</name>
    <name type="common">Koala</name>
    <dbReference type="NCBI Taxonomy" id="38626"/>
    <lineage>
        <taxon>Eukaryota</taxon>
        <taxon>Metazoa</taxon>
        <taxon>Chordata</taxon>
        <taxon>Craniata</taxon>
        <taxon>Vertebrata</taxon>
        <taxon>Euteleostomi</taxon>
        <taxon>Mammalia</taxon>
        <taxon>Metatheria</taxon>
        <taxon>Diprotodontia</taxon>
        <taxon>Phascolarctidae</taxon>
        <taxon>Phascolarctos</taxon>
    </lineage>
</organism>
<comment type="subcellular location">
    <subcellularLocation>
        <location evidence="2">Chromosome</location>
    </subcellularLocation>
    <subcellularLocation>
        <location evidence="1">Nucleus</location>
    </subcellularLocation>
</comment>
<dbReference type="PANTHER" id="PTHR31092:SF2">
    <property type="entry name" value="SORORIN"/>
    <property type="match status" value="1"/>
</dbReference>
<dbReference type="InterPro" id="IPR018605">
    <property type="entry name" value="Sororin"/>
</dbReference>
<evidence type="ECO:0000256" key="4">
    <source>
        <dbReference type="ARBA" id="ARBA00022618"/>
    </source>
</evidence>
<dbReference type="GO" id="GO:0006302">
    <property type="term" value="P:double-strand break repair"/>
    <property type="evidence" value="ECO:0007669"/>
    <property type="project" value="TreeGrafter"/>
</dbReference>
<evidence type="ECO:0000256" key="3">
    <source>
        <dbReference type="ARBA" id="ARBA00022454"/>
    </source>
</evidence>
<gene>
    <name evidence="11" type="primary">CDCA5</name>
</gene>
<keyword evidence="3" id="KW-0158">Chromosome</keyword>
<protein>
    <submittedName>
        <fullName evidence="11">Sororin isoform X1</fullName>
    </submittedName>
</protein>
<keyword evidence="10" id="KW-1185">Reference proteome</keyword>
<dbReference type="PANTHER" id="PTHR31092">
    <property type="entry name" value="SORORIN"/>
    <property type="match status" value="1"/>
</dbReference>
<dbReference type="GeneID" id="110195323"/>
<dbReference type="InterPro" id="IPR057261">
    <property type="entry name" value="Sororin-like_M"/>
</dbReference>
<evidence type="ECO:0000259" key="9">
    <source>
        <dbReference type="Pfam" id="PF09666"/>
    </source>
</evidence>
<feature type="region of interest" description="Disordered" evidence="8">
    <location>
        <begin position="1"/>
        <end position="225"/>
    </location>
</feature>
<dbReference type="GO" id="GO:0005694">
    <property type="term" value="C:chromosome"/>
    <property type="evidence" value="ECO:0007669"/>
    <property type="project" value="UniProtKB-SubCell"/>
</dbReference>
<dbReference type="CTD" id="113130"/>
<dbReference type="GO" id="GO:0007064">
    <property type="term" value="P:mitotic sister chromatid cohesion"/>
    <property type="evidence" value="ECO:0007669"/>
    <property type="project" value="TreeGrafter"/>
</dbReference>
<reference evidence="11" key="1">
    <citation type="submission" date="2025-08" db="UniProtKB">
        <authorList>
            <consortium name="RefSeq"/>
        </authorList>
    </citation>
    <scope>IDENTIFICATION</scope>
    <source>
        <tissue evidence="11">Spleen</tissue>
    </source>
</reference>
<dbReference type="GO" id="GO:0005634">
    <property type="term" value="C:nucleus"/>
    <property type="evidence" value="ECO:0007669"/>
    <property type="project" value="UniProtKB-SubCell"/>
</dbReference>
<name>A0A6P5IXG9_PHACI</name>
<keyword evidence="7" id="KW-0131">Cell cycle</keyword>
<evidence type="ECO:0000313" key="11">
    <source>
        <dbReference type="RefSeq" id="XP_020823681.1"/>
    </source>
</evidence>
<dbReference type="AlphaFoldDB" id="A0A6P5IXG9"/>
<evidence type="ECO:0000256" key="8">
    <source>
        <dbReference type="SAM" id="MobiDB-lite"/>
    </source>
</evidence>
<keyword evidence="4" id="KW-0132">Cell division</keyword>
<feature type="compositionally biased region" description="Basic residues" evidence="8">
    <location>
        <begin position="1"/>
        <end position="14"/>
    </location>
</feature>
<evidence type="ECO:0000313" key="10">
    <source>
        <dbReference type="Proteomes" id="UP000515140"/>
    </source>
</evidence>
<dbReference type="GO" id="GO:0007080">
    <property type="term" value="P:mitotic metaphase chromosome alignment"/>
    <property type="evidence" value="ECO:0007669"/>
    <property type="project" value="TreeGrafter"/>
</dbReference>